<evidence type="ECO:0000313" key="2">
    <source>
        <dbReference type="Proteomes" id="UP000185207"/>
    </source>
</evidence>
<dbReference type="InterPro" id="IPR039968">
    <property type="entry name" value="BcerS-like"/>
</dbReference>
<evidence type="ECO:0008006" key="3">
    <source>
        <dbReference type="Google" id="ProtNLM"/>
    </source>
</evidence>
<dbReference type="Proteomes" id="UP000185207">
    <property type="component" value="Unassembled WGS sequence"/>
</dbReference>
<dbReference type="EMBL" id="FSRK01000001">
    <property type="protein sequence ID" value="SIN77164.1"/>
    <property type="molecule type" value="Genomic_DNA"/>
</dbReference>
<gene>
    <name evidence="1" type="ORF">SAMN05444409_0235</name>
</gene>
<dbReference type="PANTHER" id="PTHR41368">
    <property type="entry name" value="PROTEIN YGHO"/>
    <property type="match status" value="1"/>
</dbReference>
<dbReference type="PANTHER" id="PTHR41368:SF1">
    <property type="entry name" value="PROTEIN YGHO"/>
    <property type="match status" value="1"/>
</dbReference>
<sequence length="373" mass="44186">MYLRKVITKKDIRLFLDLPDKTYKDNSNYIKPLDRDIEEVFDLNKNIHFQNGVCERWILMNKNNEVIGRIASFIINTETEKSKTGGIGFFECVDSQKAANYMFDYCKEWLHNQGIKIIDGPINFGNRMQWWGLLIHGYQTPLYRMNYNPPYYQKLFESYGFEIYFLQNCYAIDLKAKLPQKFYTINDLLTTNPSYELRQLSKNNITEFAKDFATIYNKAWQNNQHEKILNIKQITRTFKAMRPVIDEKTVWFVYHNNQPIGCWLNLPNLNDYFGKVSSRFGIFSMLKFLMLQKFCKTKKLVGLVFGIIPEFQNKGIDAYLIVKALEMINLETTYDTYEVQWIGDFNPKMSKIIENLSGNLTRTLSTYRYIIKV</sequence>
<dbReference type="OrthoDB" id="9806005at2"/>
<name>A0A1N6E2E7_9FLAO</name>
<dbReference type="SUPFAM" id="SSF55729">
    <property type="entry name" value="Acyl-CoA N-acyltransferases (Nat)"/>
    <property type="match status" value="1"/>
</dbReference>
<accession>A0A1N6E2E7</accession>
<keyword evidence="2" id="KW-1185">Reference proteome</keyword>
<organism evidence="1 2">
    <name type="scientific">Epilithonimonas zeae</name>
    <dbReference type="NCBI Taxonomy" id="1416779"/>
    <lineage>
        <taxon>Bacteria</taxon>
        <taxon>Pseudomonadati</taxon>
        <taxon>Bacteroidota</taxon>
        <taxon>Flavobacteriia</taxon>
        <taxon>Flavobacteriales</taxon>
        <taxon>Weeksellaceae</taxon>
        <taxon>Chryseobacterium group</taxon>
        <taxon>Epilithonimonas</taxon>
    </lineage>
</organism>
<reference evidence="2" key="1">
    <citation type="submission" date="2016-11" db="EMBL/GenBank/DDBJ databases">
        <authorList>
            <person name="Varghese N."/>
            <person name="Submissions S."/>
        </authorList>
    </citation>
    <scope>NUCLEOTIDE SEQUENCE [LARGE SCALE GENOMIC DNA]</scope>
    <source>
        <strain evidence="2">DSM 27623</strain>
    </source>
</reference>
<dbReference type="InterPro" id="IPR016181">
    <property type="entry name" value="Acyl_CoA_acyltransferase"/>
</dbReference>
<dbReference type="RefSeq" id="WP_074233096.1">
    <property type="nucleotide sequence ID" value="NZ_FSRK01000001.1"/>
</dbReference>
<proteinExistence type="predicted"/>
<dbReference type="AlphaFoldDB" id="A0A1N6E2E7"/>
<dbReference type="STRING" id="1416779.SAMN05444409_0235"/>
<protein>
    <recommendedName>
        <fullName evidence="3">GNAT family N-acetyltransferase</fullName>
    </recommendedName>
</protein>
<evidence type="ECO:0000313" key="1">
    <source>
        <dbReference type="EMBL" id="SIN77164.1"/>
    </source>
</evidence>